<dbReference type="AlphaFoldDB" id="A0A2T0R008"/>
<gene>
    <name evidence="3" type="ORF">CLV37_11021</name>
</gene>
<feature type="transmembrane region" description="Helical" evidence="2">
    <location>
        <begin position="81"/>
        <end position="104"/>
    </location>
</feature>
<feature type="transmembrane region" description="Helical" evidence="2">
    <location>
        <begin position="272"/>
        <end position="290"/>
    </location>
</feature>
<dbReference type="Proteomes" id="UP000238083">
    <property type="component" value="Unassembled WGS sequence"/>
</dbReference>
<sequence>MAAMGTDQWQRPDDSPGDQPPAPLTPAPVPSSGWGAPQGDPGQQSWGVPAAPRPGIVPLRPLGLGEIWDGAFRGFRQNPKVMVGLSAVVVTATSLVSLVASVFFTRDVVGLANSLEAGTGSVDDVFSTLQSSAPLLVLSALLQAIAVLVLNGMLIVSVSEAVLGRRIGFGDLWARCRARVLPLVGLSVLITLVSALVWVVLLAPGVLVLVFAGSDVGTGVGVLVTLLGALAALAGWAWFWVKSSMASPAMLLEGLGIRASLARSFRLTRRSFWRLFGIQLLTLVVVQFAVGAVSVPFGVVGGVLGATLGAGGTGAIVAQNAVQTVGQMAGSIVAYPFLASVTALLYVDLRMRREGLDVELHRASAR</sequence>
<feature type="compositionally biased region" description="Pro residues" evidence="1">
    <location>
        <begin position="18"/>
        <end position="29"/>
    </location>
</feature>
<feature type="region of interest" description="Disordered" evidence="1">
    <location>
        <begin position="1"/>
        <end position="50"/>
    </location>
</feature>
<dbReference type="EMBL" id="PVZF01000010">
    <property type="protein sequence ID" value="PRY12461.1"/>
    <property type="molecule type" value="Genomic_DNA"/>
</dbReference>
<keyword evidence="2" id="KW-0472">Membrane</keyword>
<reference evidence="3 4" key="1">
    <citation type="submission" date="2018-03" db="EMBL/GenBank/DDBJ databases">
        <title>Genomic Encyclopedia of Archaeal and Bacterial Type Strains, Phase II (KMG-II): from individual species to whole genera.</title>
        <authorList>
            <person name="Goeker M."/>
        </authorList>
    </citation>
    <scope>NUCLEOTIDE SEQUENCE [LARGE SCALE GENOMIC DNA]</scope>
    <source>
        <strain evidence="3 4">DSM 19711</strain>
    </source>
</reference>
<feature type="transmembrane region" description="Helical" evidence="2">
    <location>
        <begin position="135"/>
        <end position="159"/>
    </location>
</feature>
<keyword evidence="4" id="KW-1185">Reference proteome</keyword>
<evidence type="ECO:0008006" key="5">
    <source>
        <dbReference type="Google" id="ProtNLM"/>
    </source>
</evidence>
<proteinExistence type="predicted"/>
<feature type="transmembrane region" description="Helical" evidence="2">
    <location>
        <begin position="180"/>
        <end position="213"/>
    </location>
</feature>
<evidence type="ECO:0000256" key="2">
    <source>
        <dbReference type="SAM" id="Phobius"/>
    </source>
</evidence>
<feature type="transmembrane region" description="Helical" evidence="2">
    <location>
        <begin position="219"/>
        <end position="241"/>
    </location>
</feature>
<feature type="transmembrane region" description="Helical" evidence="2">
    <location>
        <begin position="329"/>
        <end position="347"/>
    </location>
</feature>
<protein>
    <recommendedName>
        <fullName evidence="5">Glycerophosphoryl diester phosphodiesterase family protein</fullName>
    </recommendedName>
</protein>
<evidence type="ECO:0000313" key="4">
    <source>
        <dbReference type="Proteomes" id="UP000238083"/>
    </source>
</evidence>
<organism evidence="3 4">
    <name type="scientific">Kineococcus rhizosphaerae</name>
    <dbReference type="NCBI Taxonomy" id="559628"/>
    <lineage>
        <taxon>Bacteria</taxon>
        <taxon>Bacillati</taxon>
        <taxon>Actinomycetota</taxon>
        <taxon>Actinomycetes</taxon>
        <taxon>Kineosporiales</taxon>
        <taxon>Kineosporiaceae</taxon>
        <taxon>Kineococcus</taxon>
    </lineage>
</organism>
<feature type="transmembrane region" description="Helical" evidence="2">
    <location>
        <begin position="296"/>
        <end position="317"/>
    </location>
</feature>
<keyword evidence="2" id="KW-1133">Transmembrane helix</keyword>
<accession>A0A2T0R008</accession>
<comment type="caution">
    <text evidence="3">The sequence shown here is derived from an EMBL/GenBank/DDBJ whole genome shotgun (WGS) entry which is preliminary data.</text>
</comment>
<keyword evidence="2" id="KW-0812">Transmembrane</keyword>
<evidence type="ECO:0000256" key="1">
    <source>
        <dbReference type="SAM" id="MobiDB-lite"/>
    </source>
</evidence>
<name>A0A2T0R008_9ACTN</name>
<evidence type="ECO:0000313" key="3">
    <source>
        <dbReference type="EMBL" id="PRY12461.1"/>
    </source>
</evidence>